<accession>A9U5N5</accession>
<protein>
    <submittedName>
        <fullName evidence="1">Predicted protein</fullName>
    </submittedName>
</protein>
<dbReference type="AlphaFoldDB" id="A9U5N5"/>
<evidence type="ECO:0000313" key="1">
    <source>
        <dbReference type="EMBL" id="EDQ49018.1"/>
    </source>
</evidence>
<name>A9U5N5_PHYPA</name>
<reference evidence="1" key="1">
    <citation type="journal article" date="2008" name="Science">
        <title>The Physcomitrella genome reveals evolutionary insights into the conquest of land by plants.</title>
        <authorList>
            <person name="Rensing S."/>
            <person name="Lang D."/>
            <person name="Zimmer A."/>
            <person name="Terry A."/>
            <person name="Salamov A."/>
            <person name="Shapiro H."/>
            <person name="Nishiyama T."/>
            <person name="Perroud P.-F."/>
            <person name="Lindquist E."/>
            <person name="Kamisugi Y."/>
            <person name="Tanahashi T."/>
            <person name="Sakakibara K."/>
            <person name="Fujita T."/>
            <person name="Oishi K."/>
            <person name="Shin-I T."/>
            <person name="Kuroki Y."/>
            <person name="Toyoda A."/>
            <person name="Suzuki Y."/>
            <person name="Hashimoto A."/>
            <person name="Yamaguchi K."/>
            <person name="Sugano A."/>
            <person name="Kohara Y."/>
            <person name="Fujiyama A."/>
            <person name="Anterola A."/>
            <person name="Aoki S."/>
            <person name="Ashton N."/>
            <person name="Barbazuk W.B."/>
            <person name="Barker E."/>
            <person name="Bennetzen J."/>
            <person name="Bezanilla M."/>
            <person name="Blankenship R."/>
            <person name="Cho S.H."/>
            <person name="Dutcher S."/>
            <person name="Estelle M."/>
            <person name="Fawcett J.A."/>
            <person name="Gundlach H."/>
            <person name="Hanada K."/>
            <person name="Heyl A."/>
            <person name="Hicks K.A."/>
            <person name="Hugh J."/>
            <person name="Lohr M."/>
            <person name="Mayer K."/>
            <person name="Melkozernov A."/>
            <person name="Murata T."/>
            <person name="Nelson D."/>
            <person name="Pils B."/>
            <person name="Prigge M."/>
            <person name="Reiss B."/>
            <person name="Renner T."/>
            <person name="Rombauts S."/>
            <person name="Rushton P."/>
            <person name="Sanderfoot A."/>
            <person name="Schween G."/>
            <person name="Shiu S.-H."/>
            <person name="Stueber K."/>
            <person name="Theodoulou F.L."/>
            <person name="Tu H."/>
            <person name="Van de Peer Y."/>
            <person name="Verrier P.J."/>
            <person name="Waters E."/>
            <person name="Wood A."/>
            <person name="Yang L."/>
            <person name="Cove D."/>
            <person name="Cuming A."/>
            <person name="Hasebe M."/>
            <person name="Lucas S."/>
            <person name="Mishler D.B."/>
            <person name="Reski R."/>
            <person name="Grigoriev I."/>
            <person name="Quatrano R.S."/>
            <person name="Boore J.L."/>
        </authorList>
    </citation>
    <scope>NUCLEOTIDE SEQUENCE [LARGE SCALE GENOMIC DNA]</scope>
</reference>
<gene>
    <name evidence="1" type="ORF">PHYPADRAFT_102755</name>
</gene>
<sequence length="340" mass="39742">MEDQILKFVLVERMDVHDLFKIFIQFIEENQELHEEDRNTAKALQVVIDKIESQQPTDSTQEPLFADLPDETLRLSQPSRRCNRDEDLQERHVLPRIDGEIECVWYHDLKRDSRCLVILLEVGTTPDGVPNILFEGSYEGLNNDQITGWSFRPGMGHYRWLRGPINHLRREQRSKKTCLVSQGMCPTKSTPIGGPIERRHIESQQPTDSTQEPLFADLPDETLRLSQPSRRCNRDEDLQERHVLPRIDGEIECVWYHDLKRDSRCLVILLEVGTTPDGVPNILFEGSYEGLNNDQITGWSFRPGMGHYRWLRGPINHLRREQRSKYVANIIRRIIDFLNI</sequence>
<dbReference type="EMBL" id="DS545572">
    <property type="protein sequence ID" value="EDQ49018.1"/>
    <property type="molecule type" value="Genomic_DNA"/>
</dbReference>
<organism>
    <name type="scientific">Physcomitrium patens</name>
    <name type="common">Spreading-leaved earth moss</name>
    <name type="synonym">Physcomitrella patens</name>
    <dbReference type="NCBI Taxonomy" id="3218"/>
    <lineage>
        <taxon>Eukaryota</taxon>
        <taxon>Viridiplantae</taxon>
        <taxon>Streptophyta</taxon>
        <taxon>Embryophyta</taxon>
        <taxon>Bryophyta</taxon>
        <taxon>Bryophytina</taxon>
        <taxon>Bryopsida</taxon>
        <taxon>Funariidae</taxon>
        <taxon>Funariales</taxon>
        <taxon>Funariaceae</taxon>
        <taxon>Physcomitrium</taxon>
    </lineage>
</organism>
<proteinExistence type="predicted"/>